<evidence type="ECO:0000313" key="11">
    <source>
        <dbReference type="RefSeq" id="XP_020655478.2"/>
    </source>
</evidence>
<keyword evidence="5" id="KW-0372">Hormone</keyword>
<feature type="chain" id="PRO_5047000371" description="Erythropoietin" evidence="9">
    <location>
        <begin position="22"/>
        <end position="176"/>
    </location>
</feature>
<dbReference type="CTD" id="2056"/>
<evidence type="ECO:0000256" key="7">
    <source>
        <dbReference type="ARBA" id="ARBA00023057"/>
    </source>
</evidence>
<dbReference type="RefSeq" id="XP_020655478.2">
    <property type="nucleotide sequence ID" value="XM_020799819.2"/>
</dbReference>
<dbReference type="GO" id="GO:0005125">
    <property type="term" value="F:cytokine activity"/>
    <property type="evidence" value="ECO:0007669"/>
    <property type="project" value="TreeGrafter"/>
</dbReference>
<evidence type="ECO:0000256" key="2">
    <source>
        <dbReference type="ARBA" id="ARBA00005782"/>
    </source>
</evidence>
<name>A0A6J0U6C3_9SAUR</name>
<dbReference type="InterPro" id="IPR001323">
    <property type="entry name" value="EPO_TPO"/>
</dbReference>
<dbReference type="Gene3D" id="1.20.1250.10">
    <property type="match status" value="1"/>
</dbReference>
<protein>
    <recommendedName>
        <fullName evidence="3">Erythropoietin</fullName>
    </recommendedName>
</protein>
<evidence type="ECO:0000256" key="1">
    <source>
        <dbReference type="ARBA" id="ARBA00004613"/>
    </source>
</evidence>
<dbReference type="PANTHER" id="PTHR10370:SF0">
    <property type="entry name" value="ERYTHROPOIETIN"/>
    <property type="match status" value="1"/>
</dbReference>
<dbReference type="OrthoDB" id="9892121at2759"/>
<dbReference type="GO" id="GO:0005179">
    <property type="term" value="F:hormone activity"/>
    <property type="evidence" value="ECO:0007669"/>
    <property type="project" value="UniProtKB-KW"/>
</dbReference>
<evidence type="ECO:0000313" key="10">
    <source>
        <dbReference type="Proteomes" id="UP001652642"/>
    </source>
</evidence>
<dbReference type="AlphaFoldDB" id="A0A6J0U6C3"/>
<evidence type="ECO:0000256" key="8">
    <source>
        <dbReference type="ARBA" id="ARBA00023157"/>
    </source>
</evidence>
<dbReference type="KEGG" id="pvt:110082356"/>
<dbReference type="Proteomes" id="UP001652642">
    <property type="component" value="Chromosome 6"/>
</dbReference>
<gene>
    <name evidence="11" type="primary">EPO</name>
</gene>
<dbReference type="GO" id="GO:0005128">
    <property type="term" value="F:erythropoietin receptor binding"/>
    <property type="evidence" value="ECO:0007669"/>
    <property type="project" value="InterPro"/>
</dbReference>
<dbReference type="PANTHER" id="PTHR10370">
    <property type="entry name" value="ERYTHROPOIETIN"/>
    <property type="match status" value="1"/>
</dbReference>
<evidence type="ECO:0000256" key="5">
    <source>
        <dbReference type="ARBA" id="ARBA00022702"/>
    </source>
</evidence>
<comment type="similarity">
    <text evidence="2">Belongs to the EPO/TPO family.</text>
</comment>
<comment type="subcellular location">
    <subcellularLocation>
        <location evidence="1">Secreted</location>
    </subcellularLocation>
</comment>
<proteinExistence type="inferred from homology"/>
<organism evidence="10 11">
    <name type="scientific">Pogona vitticeps</name>
    <name type="common">central bearded dragon</name>
    <dbReference type="NCBI Taxonomy" id="103695"/>
    <lineage>
        <taxon>Eukaryota</taxon>
        <taxon>Metazoa</taxon>
        <taxon>Chordata</taxon>
        <taxon>Craniata</taxon>
        <taxon>Vertebrata</taxon>
        <taxon>Euteleostomi</taxon>
        <taxon>Lepidosauria</taxon>
        <taxon>Squamata</taxon>
        <taxon>Bifurcata</taxon>
        <taxon>Unidentata</taxon>
        <taxon>Episquamata</taxon>
        <taxon>Toxicofera</taxon>
        <taxon>Iguania</taxon>
        <taxon>Acrodonta</taxon>
        <taxon>Agamidae</taxon>
        <taxon>Amphibolurinae</taxon>
        <taxon>Pogona</taxon>
    </lineage>
</organism>
<dbReference type="SUPFAM" id="SSF47266">
    <property type="entry name" value="4-helical cytokines"/>
    <property type="match status" value="1"/>
</dbReference>
<evidence type="ECO:0000256" key="3">
    <source>
        <dbReference type="ARBA" id="ARBA00015421"/>
    </source>
</evidence>
<reference evidence="11" key="1">
    <citation type="submission" date="2025-08" db="UniProtKB">
        <authorList>
            <consortium name="RefSeq"/>
        </authorList>
    </citation>
    <scope>IDENTIFICATION</scope>
</reference>
<dbReference type="GeneID" id="110082356"/>
<keyword evidence="7" id="KW-0265">Erythrocyte maturation</keyword>
<dbReference type="GO" id="GO:0005615">
    <property type="term" value="C:extracellular space"/>
    <property type="evidence" value="ECO:0007669"/>
    <property type="project" value="TreeGrafter"/>
</dbReference>
<accession>A0A6J0U6C3</accession>
<keyword evidence="4" id="KW-0964">Secreted</keyword>
<keyword evidence="8" id="KW-1015">Disulfide bond</keyword>
<evidence type="ECO:0000256" key="4">
    <source>
        <dbReference type="ARBA" id="ARBA00022525"/>
    </source>
</evidence>
<dbReference type="InterPro" id="IPR003013">
    <property type="entry name" value="Erythroptn"/>
</dbReference>
<dbReference type="GO" id="GO:0043249">
    <property type="term" value="P:erythrocyte maturation"/>
    <property type="evidence" value="ECO:0007669"/>
    <property type="project" value="UniProtKB-KW"/>
</dbReference>
<keyword evidence="6 9" id="KW-0732">Signal</keyword>
<sequence>MGRSGLILLLLTLGILHPASLVPLQPMCDQSVMDKYIQDASTIESEIEQLCRTSCRFPEPVTVLDTRVNFPAWKAMDRSRQASEVWRGQALLSAAVLQVKRQQPAAFLHHLEAIESHLRSIREILRGHHAQAAAQDEPSSPTLSVRTVKKLVNVYSSFLRGKVNLFVSGACRGDGR</sequence>
<dbReference type="PRINTS" id="PR00272">
    <property type="entry name" value="ERYTHROPTN"/>
</dbReference>
<dbReference type="InterPro" id="IPR009079">
    <property type="entry name" value="4_helix_cytokine-like_core"/>
</dbReference>
<evidence type="ECO:0000256" key="6">
    <source>
        <dbReference type="ARBA" id="ARBA00022729"/>
    </source>
</evidence>
<feature type="signal peptide" evidence="9">
    <location>
        <begin position="1"/>
        <end position="21"/>
    </location>
</feature>
<dbReference type="Pfam" id="PF00758">
    <property type="entry name" value="EPO_TPO"/>
    <property type="match status" value="1"/>
</dbReference>
<dbReference type="InParanoid" id="A0A6J0U6C3"/>
<keyword evidence="10" id="KW-1185">Reference proteome</keyword>
<evidence type="ECO:0000256" key="9">
    <source>
        <dbReference type="SAM" id="SignalP"/>
    </source>
</evidence>